<reference evidence="2 4" key="2">
    <citation type="journal article" date="2014" name="BMC Genomics">
        <title>An improved genome release (version Mt4.0) for the model legume Medicago truncatula.</title>
        <authorList>
            <person name="Tang H."/>
            <person name="Krishnakumar V."/>
            <person name="Bidwell S."/>
            <person name="Rosen B."/>
            <person name="Chan A."/>
            <person name="Zhou S."/>
            <person name="Gentzbittel L."/>
            <person name="Childs K.L."/>
            <person name="Yandell M."/>
            <person name="Gundlach H."/>
            <person name="Mayer K.F."/>
            <person name="Schwartz D.C."/>
            <person name="Town C.D."/>
        </authorList>
    </citation>
    <scope>GENOME REANNOTATION</scope>
    <source>
        <strain evidence="2">A17</strain>
        <strain evidence="3 4">cv. Jemalong A17</strain>
    </source>
</reference>
<proteinExistence type="predicted"/>
<gene>
    <name evidence="2" type="ordered locus">MTR_2g438540</name>
</gene>
<keyword evidence="4" id="KW-1185">Reference proteome</keyword>
<feature type="compositionally biased region" description="Polar residues" evidence="1">
    <location>
        <begin position="1"/>
        <end position="15"/>
    </location>
</feature>
<sequence length="86" mass="9412">MSSRNNHNNLGYSQKPSDKKDSRDPTKKSPISNQIDMAYNNGPPPVANTGNLPANQNPLANQMNIGSFACGNLTREENLQQQILVC</sequence>
<dbReference type="EMBL" id="CM001218">
    <property type="protein sequence ID" value="KEH37396.1"/>
    <property type="molecule type" value="Genomic_DNA"/>
</dbReference>
<dbReference type="AlphaFoldDB" id="A0A072V712"/>
<evidence type="ECO:0000313" key="2">
    <source>
        <dbReference type="EMBL" id="KEH37396.1"/>
    </source>
</evidence>
<name>A0A072V712_MEDTR</name>
<dbReference type="Proteomes" id="UP000002051">
    <property type="component" value="Chromosome 2"/>
</dbReference>
<reference evidence="2 4" key="1">
    <citation type="journal article" date="2011" name="Nature">
        <title>The Medicago genome provides insight into the evolution of rhizobial symbioses.</title>
        <authorList>
            <person name="Young N.D."/>
            <person name="Debelle F."/>
            <person name="Oldroyd G.E."/>
            <person name="Geurts R."/>
            <person name="Cannon S.B."/>
            <person name="Udvardi M.K."/>
            <person name="Benedito V.A."/>
            <person name="Mayer K.F."/>
            <person name="Gouzy J."/>
            <person name="Schoof H."/>
            <person name="Van de Peer Y."/>
            <person name="Proost S."/>
            <person name="Cook D.R."/>
            <person name="Meyers B.C."/>
            <person name="Spannagl M."/>
            <person name="Cheung F."/>
            <person name="De Mita S."/>
            <person name="Krishnakumar V."/>
            <person name="Gundlach H."/>
            <person name="Zhou S."/>
            <person name="Mudge J."/>
            <person name="Bharti A.K."/>
            <person name="Murray J.D."/>
            <person name="Naoumkina M.A."/>
            <person name="Rosen B."/>
            <person name="Silverstein K.A."/>
            <person name="Tang H."/>
            <person name="Rombauts S."/>
            <person name="Zhao P.X."/>
            <person name="Zhou P."/>
            <person name="Barbe V."/>
            <person name="Bardou P."/>
            <person name="Bechner M."/>
            <person name="Bellec A."/>
            <person name="Berger A."/>
            <person name="Berges H."/>
            <person name="Bidwell S."/>
            <person name="Bisseling T."/>
            <person name="Choisne N."/>
            <person name="Couloux A."/>
            <person name="Denny R."/>
            <person name="Deshpande S."/>
            <person name="Dai X."/>
            <person name="Doyle J.J."/>
            <person name="Dudez A.M."/>
            <person name="Farmer A.D."/>
            <person name="Fouteau S."/>
            <person name="Franken C."/>
            <person name="Gibelin C."/>
            <person name="Gish J."/>
            <person name="Goldstein S."/>
            <person name="Gonzalez A.J."/>
            <person name="Green P.J."/>
            <person name="Hallab A."/>
            <person name="Hartog M."/>
            <person name="Hua A."/>
            <person name="Humphray S.J."/>
            <person name="Jeong D.H."/>
            <person name="Jing Y."/>
            <person name="Jocker A."/>
            <person name="Kenton S.M."/>
            <person name="Kim D.J."/>
            <person name="Klee K."/>
            <person name="Lai H."/>
            <person name="Lang C."/>
            <person name="Lin S."/>
            <person name="Macmil S.L."/>
            <person name="Magdelenat G."/>
            <person name="Matthews L."/>
            <person name="McCorrison J."/>
            <person name="Monaghan E.L."/>
            <person name="Mun J.H."/>
            <person name="Najar F.Z."/>
            <person name="Nicholson C."/>
            <person name="Noirot C."/>
            <person name="O'Bleness M."/>
            <person name="Paule C.R."/>
            <person name="Poulain J."/>
            <person name="Prion F."/>
            <person name="Qin B."/>
            <person name="Qu C."/>
            <person name="Retzel E.F."/>
            <person name="Riddle C."/>
            <person name="Sallet E."/>
            <person name="Samain S."/>
            <person name="Samson N."/>
            <person name="Sanders I."/>
            <person name="Saurat O."/>
            <person name="Scarpelli C."/>
            <person name="Schiex T."/>
            <person name="Segurens B."/>
            <person name="Severin A.J."/>
            <person name="Sherrier D.J."/>
            <person name="Shi R."/>
            <person name="Sims S."/>
            <person name="Singer S.R."/>
            <person name="Sinharoy S."/>
            <person name="Sterck L."/>
            <person name="Viollet A."/>
            <person name="Wang B.B."/>
            <person name="Wang K."/>
            <person name="Wang M."/>
            <person name="Wang X."/>
            <person name="Warfsmann J."/>
            <person name="Weissenbach J."/>
            <person name="White D.D."/>
            <person name="White J.D."/>
            <person name="Wiley G.B."/>
            <person name="Wincker P."/>
            <person name="Xing Y."/>
            <person name="Yang L."/>
            <person name="Yao Z."/>
            <person name="Ying F."/>
            <person name="Zhai J."/>
            <person name="Zhou L."/>
            <person name="Zuber A."/>
            <person name="Denarie J."/>
            <person name="Dixon R.A."/>
            <person name="May G.D."/>
            <person name="Schwartz D.C."/>
            <person name="Rogers J."/>
            <person name="Quetier F."/>
            <person name="Town C.D."/>
            <person name="Roe B.A."/>
        </authorList>
    </citation>
    <scope>NUCLEOTIDE SEQUENCE [LARGE SCALE GENOMIC DNA]</scope>
    <source>
        <strain evidence="2">A17</strain>
        <strain evidence="3 4">cv. Jemalong A17</strain>
    </source>
</reference>
<protein>
    <submittedName>
        <fullName evidence="2 3">Uncharacterized protein</fullName>
    </submittedName>
</protein>
<accession>A0A072V712</accession>
<organism evidence="2 4">
    <name type="scientific">Medicago truncatula</name>
    <name type="common">Barrel medic</name>
    <name type="synonym">Medicago tribuloides</name>
    <dbReference type="NCBI Taxonomy" id="3880"/>
    <lineage>
        <taxon>Eukaryota</taxon>
        <taxon>Viridiplantae</taxon>
        <taxon>Streptophyta</taxon>
        <taxon>Embryophyta</taxon>
        <taxon>Tracheophyta</taxon>
        <taxon>Spermatophyta</taxon>
        <taxon>Magnoliopsida</taxon>
        <taxon>eudicotyledons</taxon>
        <taxon>Gunneridae</taxon>
        <taxon>Pentapetalae</taxon>
        <taxon>rosids</taxon>
        <taxon>fabids</taxon>
        <taxon>Fabales</taxon>
        <taxon>Fabaceae</taxon>
        <taxon>Papilionoideae</taxon>
        <taxon>50 kb inversion clade</taxon>
        <taxon>NPAAA clade</taxon>
        <taxon>Hologalegina</taxon>
        <taxon>IRL clade</taxon>
        <taxon>Trifolieae</taxon>
        <taxon>Medicago</taxon>
    </lineage>
</organism>
<feature type="compositionally biased region" description="Basic and acidic residues" evidence="1">
    <location>
        <begin position="16"/>
        <end position="27"/>
    </location>
</feature>
<reference evidence="3" key="3">
    <citation type="submission" date="2015-04" db="UniProtKB">
        <authorList>
            <consortium name="EnsemblPlants"/>
        </authorList>
    </citation>
    <scope>IDENTIFICATION</scope>
    <source>
        <strain evidence="3">cv. Jemalong A17</strain>
    </source>
</reference>
<evidence type="ECO:0000256" key="1">
    <source>
        <dbReference type="SAM" id="MobiDB-lite"/>
    </source>
</evidence>
<dbReference type="EnsemblPlants" id="KEH37396">
    <property type="protein sequence ID" value="KEH37396"/>
    <property type="gene ID" value="MTR_2g438540"/>
</dbReference>
<dbReference type="HOGENOM" id="CLU_2501302_0_0_1"/>
<evidence type="ECO:0000313" key="3">
    <source>
        <dbReference type="EnsemblPlants" id="KEH37396"/>
    </source>
</evidence>
<feature type="region of interest" description="Disordered" evidence="1">
    <location>
        <begin position="1"/>
        <end position="55"/>
    </location>
</feature>
<evidence type="ECO:0000313" key="4">
    <source>
        <dbReference type="Proteomes" id="UP000002051"/>
    </source>
</evidence>